<organism evidence="2 3">
    <name type="scientific">Bacteroides graminisolvens DSM 19988 = JCM 15093</name>
    <dbReference type="NCBI Taxonomy" id="1121097"/>
    <lineage>
        <taxon>Bacteria</taxon>
        <taxon>Pseudomonadati</taxon>
        <taxon>Bacteroidota</taxon>
        <taxon>Bacteroidia</taxon>
        <taxon>Bacteroidales</taxon>
        <taxon>Bacteroidaceae</taxon>
        <taxon>Bacteroides</taxon>
    </lineage>
</organism>
<feature type="coiled-coil region" evidence="1">
    <location>
        <begin position="846"/>
        <end position="873"/>
    </location>
</feature>
<dbReference type="STRING" id="1121097.GCA_000428125_02351"/>
<evidence type="ECO:0000256" key="1">
    <source>
        <dbReference type="SAM" id="Coils"/>
    </source>
</evidence>
<dbReference type="RefSeq" id="WP_024997512.1">
    <property type="nucleotide sequence ID" value="NZ_ATZI01000010.1"/>
</dbReference>
<dbReference type="EMBL" id="BAJS01000033">
    <property type="protein sequence ID" value="GAK37962.1"/>
    <property type="molecule type" value="Genomic_DNA"/>
</dbReference>
<evidence type="ECO:0000313" key="2">
    <source>
        <dbReference type="EMBL" id="GAK37962.1"/>
    </source>
</evidence>
<proteinExistence type="predicted"/>
<dbReference type="Gene3D" id="1.20.1600.10">
    <property type="entry name" value="Outer membrane efflux proteins (OEP)"/>
    <property type="match status" value="1"/>
</dbReference>
<protein>
    <submittedName>
        <fullName evidence="2">Uncharacterized protein</fullName>
    </submittedName>
</protein>
<feature type="coiled-coil region" evidence="1">
    <location>
        <begin position="1145"/>
        <end position="1172"/>
    </location>
</feature>
<feature type="coiled-coil region" evidence="1">
    <location>
        <begin position="579"/>
        <end position="606"/>
    </location>
</feature>
<dbReference type="OrthoDB" id="1414895at2"/>
<keyword evidence="3" id="KW-1185">Reference proteome</keyword>
<feature type="coiled-coil region" evidence="1">
    <location>
        <begin position="64"/>
        <end position="156"/>
    </location>
</feature>
<dbReference type="SUPFAM" id="SSF56954">
    <property type="entry name" value="Outer membrane efflux proteins (OEP)"/>
    <property type="match status" value="1"/>
</dbReference>
<gene>
    <name evidence="2" type="ORF">JCM15093_3253</name>
</gene>
<dbReference type="Proteomes" id="UP000027601">
    <property type="component" value="Unassembled WGS sequence"/>
</dbReference>
<keyword evidence="1" id="KW-0175">Coiled coil</keyword>
<accession>A0A069D6D1</accession>
<reference evidence="2 3" key="1">
    <citation type="journal article" date="2015" name="Microbes Environ.">
        <title>Distribution and evolution of nitrogen fixation genes in the phylum bacteroidetes.</title>
        <authorList>
            <person name="Inoue J."/>
            <person name="Oshima K."/>
            <person name="Suda W."/>
            <person name="Sakamoto M."/>
            <person name="Iino T."/>
            <person name="Noda S."/>
            <person name="Hongoh Y."/>
            <person name="Hattori M."/>
            <person name="Ohkuma M."/>
        </authorList>
    </citation>
    <scope>NUCLEOTIDE SEQUENCE [LARGE SCALE GENOMIC DNA]</scope>
    <source>
        <strain evidence="2 3">JCM 15093</strain>
    </source>
</reference>
<dbReference type="eggNOG" id="COG1196">
    <property type="taxonomic scope" value="Bacteria"/>
</dbReference>
<evidence type="ECO:0000313" key="3">
    <source>
        <dbReference type="Proteomes" id="UP000027601"/>
    </source>
</evidence>
<comment type="caution">
    <text evidence="2">The sequence shown here is derived from an EMBL/GenBank/DDBJ whole genome shotgun (WGS) entry which is preliminary data.</text>
</comment>
<name>A0A069D6D1_9BACE</name>
<sequence length="1398" mass="155826">MGIKNKNNAMYFATGIDNSGLSEDAEQGKKIVRDMTDDIVAEGSKMRDAFAKAGTGVVSITDKIKELKIGINQTEADIKTLQNTFENAAPGKAKMFALQELEAAKKVLQEDKIALQDLETQMKKTSTGPISLRTQIRNLKEEMALMTEESEGYEAAMKKLGDLMDKQGDIATQGKIFADDEKGIRTAVESVNLFSGALTAGMGAVSLFGMEEEKLAAIQTRLQSVMAITIGLQQVATSLNKDSYVRRILLVKADNLLTAANTRLAVSLGISNVAAKALMATLTLGLTVAIGGLIYLWDKYSSRVSYAAERQKQSQEQISNAVNSVSSTVADQMVTLYNLIKRWDALGDNLKKKKKFIEESKDEFHNLGLSVNTVNEAENALVRNTNSVIKAMQLRAQAAAYQKIAQEEYEKMARAELKAQFIENSAPTEEDYRKVAKTKGGLTIDRGIDMSDTANAEANRSKRANQFRVEARMHLIWGNHVMKSTDDLNKQLSDEFKKAGIVEYNGSDTYKQEQDAARKAKEEANKKKIADAERTKQIIESNQKIKETLDQGEIDLWQSRIDRMDEGYAKQKARIALNYDKMILEIRNKEKEMLKAQQEVEKLEWQTKNPDWEKKGLVFKPTTIKISQLPENSQKQLVSMYSAAYGEREKAESDLLNSLLEKHQDYDAKRRAIEKEYNDDILALQLERQAILAKGDKDELAKIDSAIANATTEKGKALMQNSYEMLKQSPDYIRAFEDLKNTSSDTLMSLVDQFEAVKDSAAASLNPEDLREYTNTIRELMDELDSRNPFKALADRKKELIDAERELIIAQKQLDAVRNGAKIVTGVKSLKLDNGKIKAENVYLSASEALAKYNKAKEKANEANNNFQKAEKASLEKVDGLANALSNLGGTIEGTSGEIISLIGDVGSFTTEVISGITNVSQKGAGVLLALEKASVILTILQAGIQLMRSLNSILPDAYNEYEKYAAKIEEINKLTDAVNDYKIAVLEANNAESGWFSEDNLKNLRDYKEVQEAVWDAYIDKVKEAQAVYQNQSGGGWITNPWNSLLGVYDSIYGTSIFGHDYEKGTTAAINNLRIETRKKSKGFLGSGIGGKSQKTEDLQTWINENKDKFKGLDTNLFDKELNLNTELAKSILDNYGDKLVGQTKDTLEALMELQEKYDEYLEQLHEYVSTLYEPLVNNFVDSIWDWFDEGKNALDSFKEYASSTFRDIVSDMLKSIVLDKVVGSFSDDIANVYEEYAKGNINESQLMKKVSELTKVLVGNYETNIPTLENILKEVNSYLSNAGIDLSTNSSTEKGVTGKLEAALTEGTASEVLGVMNMSALDIRALKEMSADHYQNYAETMNYIFNILDETRQINENTKRTADNTDGLIDKLDTGFKDLKSELTEIKKNTKDTSGR</sequence>